<sequence>GVLDLSIADPVWVSPRNYLCCLCHHQELISPPAASIVSQGEDLRSNLGKTSFLGNGGDGYLKVLMRFSFCSFVVGVYLDY</sequence>
<dbReference type="Proteomes" id="UP000428333">
    <property type="component" value="Linkage Group LG13"/>
</dbReference>
<protein>
    <submittedName>
        <fullName evidence="1">Uncharacterized protein</fullName>
    </submittedName>
</protein>
<reference evidence="1 2" key="1">
    <citation type="journal article" date="2019" name="Genome Biol. Evol.">
        <title>The Rhododendron genome and chromosomal organization provide insight into shared whole-genome duplications across the heath family (Ericaceae).</title>
        <authorList>
            <person name="Soza V.L."/>
            <person name="Lindsley D."/>
            <person name="Waalkes A."/>
            <person name="Ramage E."/>
            <person name="Patwardhan R.P."/>
            <person name="Burton J.N."/>
            <person name="Adey A."/>
            <person name="Kumar A."/>
            <person name="Qiu R."/>
            <person name="Shendure J."/>
            <person name="Hall B."/>
        </authorList>
    </citation>
    <scope>NUCLEOTIDE SEQUENCE [LARGE SCALE GENOMIC DNA]</scope>
    <source>
        <strain evidence="1">RSF 1966-606</strain>
    </source>
</reference>
<feature type="non-terminal residue" evidence="1">
    <location>
        <position position="1"/>
    </location>
</feature>
<dbReference type="OrthoDB" id="10461505at2759"/>
<organism evidence="1 2">
    <name type="scientific">Rhododendron williamsianum</name>
    <dbReference type="NCBI Taxonomy" id="262921"/>
    <lineage>
        <taxon>Eukaryota</taxon>
        <taxon>Viridiplantae</taxon>
        <taxon>Streptophyta</taxon>
        <taxon>Embryophyta</taxon>
        <taxon>Tracheophyta</taxon>
        <taxon>Spermatophyta</taxon>
        <taxon>Magnoliopsida</taxon>
        <taxon>eudicotyledons</taxon>
        <taxon>Gunneridae</taxon>
        <taxon>Pentapetalae</taxon>
        <taxon>asterids</taxon>
        <taxon>Ericales</taxon>
        <taxon>Ericaceae</taxon>
        <taxon>Ericoideae</taxon>
        <taxon>Rhodoreae</taxon>
        <taxon>Rhododendron</taxon>
    </lineage>
</organism>
<proteinExistence type="predicted"/>
<name>A0A6A4KVD0_9ERIC</name>
<evidence type="ECO:0000313" key="1">
    <source>
        <dbReference type="EMBL" id="KAE9446738.1"/>
    </source>
</evidence>
<accession>A0A6A4KVD0</accession>
<dbReference type="EMBL" id="QEFC01003731">
    <property type="protein sequence ID" value="KAE9446738.1"/>
    <property type="molecule type" value="Genomic_DNA"/>
</dbReference>
<evidence type="ECO:0000313" key="2">
    <source>
        <dbReference type="Proteomes" id="UP000428333"/>
    </source>
</evidence>
<keyword evidence="2" id="KW-1185">Reference proteome</keyword>
<gene>
    <name evidence="1" type="ORF">C3L33_21375</name>
</gene>
<dbReference type="AlphaFoldDB" id="A0A6A4KVD0"/>
<comment type="caution">
    <text evidence="1">The sequence shown here is derived from an EMBL/GenBank/DDBJ whole genome shotgun (WGS) entry which is preliminary data.</text>
</comment>